<protein>
    <submittedName>
        <fullName evidence="1">Uncharacterized protein</fullName>
    </submittedName>
</protein>
<gene>
    <name evidence="1" type="ORF">QFC24_000414</name>
</gene>
<sequence>MVPQHPSLLGTVSSLMHPPTLMPAPVRDFCVVSVEGGAANSLAFTQIVAASGQASGASVRVTRYGVEAEKDGVDGGCVMDTKLLDLPRSSTPETRSHSPCIDDSLNAFCLQRQKQQHYLADREHKSLHWSVSKDSPTPATMDRQTSHQEGRGEQGSGRRICQEKSKRDIAGSGSKHRG</sequence>
<keyword evidence="2" id="KW-1185">Reference proteome</keyword>
<proteinExistence type="predicted"/>
<reference evidence="1" key="1">
    <citation type="submission" date="2023-04" db="EMBL/GenBank/DDBJ databases">
        <title>Draft Genome sequencing of Naganishia species isolated from polar environments using Oxford Nanopore Technology.</title>
        <authorList>
            <person name="Leo P."/>
            <person name="Venkateswaran K."/>
        </authorList>
    </citation>
    <scope>NUCLEOTIDE SEQUENCE</scope>
    <source>
        <strain evidence="1">DBVPG 5303</strain>
    </source>
</reference>
<evidence type="ECO:0000313" key="1">
    <source>
        <dbReference type="EMBL" id="KAJ9128122.1"/>
    </source>
</evidence>
<dbReference type="Proteomes" id="UP001234202">
    <property type="component" value="Unassembled WGS sequence"/>
</dbReference>
<accession>A0ACC2XVW2</accession>
<name>A0ACC2XVW2_9TREE</name>
<dbReference type="EMBL" id="JASBWV010000001">
    <property type="protein sequence ID" value="KAJ9128122.1"/>
    <property type="molecule type" value="Genomic_DNA"/>
</dbReference>
<comment type="caution">
    <text evidence="1">The sequence shown here is derived from an EMBL/GenBank/DDBJ whole genome shotgun (WGS) entry which is preliminary data.</text>
</comment>
<organism evidence="1 2">
    <name type="scientific">Naganishia onofrii</name>
    <dbReference type="NCBI Taxonomy" id="1851511"/>
    <lineage>
        <taxon>Eukaryota</taxon>
        <taxon>Fungi</taxon>
        <taxon>Dikarya</taxon>
        <taxon>Basidiomycota</taxon>
        <taxon>Agaricomycotina</taxon>
        <taxon>Tremellomycetes</taxon>
        <taxon>Filobasidiales</taxon>
        <taxon>Filobasidiaceae</taxon>
        <taxon>Naganishia</taxon>
    </lineage>
</organism>
<evidence type="ECO:0000313" key="2">
    <source>
        <dbReference type="Proteomes" id="UP001234202"/>
    </source>
</evidence>